<accession>A0AAV7STJ7</accession>
<organism evidence="1 2">
    <name type="scientific">Pleurodeles waltl</name>
    <name type="common">Iberian ribbed newt</name>
    <dbReference type="NCBI Taxonomy" id="8319"/>
    <lineage>
        <taxon>Eukaryota</taxon>
        <taxon>Metazoa</taxon>
        <taxon>Chordata</taxon>
        <taxon>Craniata</taxon>
        <taxon>Vertebrata</taxon>
        <taxon>Euteleostomi</taxon>
        <taxon>Amphibia</taxon>
        <taxon>Batrachia</taxon>
        <taxon>Caudata</taxon>
        <taxon>Salamandroidea</taxon>
        <taxon>Salamandridae</taxon>
        <taxon>Pleurodelinae</taxon>
        <taxon>Pleurodeles</taxon>
    </lineage>
</organism>
<reference evidence="1" key="1">
    <citation type="journal article" date="2022" name="bioRxiv">
        <title>Sequencing and chromosome-scale assembly of the giantPleurodeles waltlgenome.</title>
        <authorList>
            <person name="Brown T."/>
            <person name="Elewa A."/>
            <person name="Iarovenko S."/>
            <person name="Subramanian E."/>
            <person name="Araus A.J."/>
            <person name="Petzold A."/>
            <person name="Susuki M."/>
            <person name="Suzuki K.-i.T."/>
            <person name="Hayashi T."/>
            <person name="Toyoda A."/>
            <person name="Oliveira C."/>
            <person name="Osipova E."/>
            <person name="Leigh N.D."/>
            <person name="Simon A."/>
            <person name="Yun M.H."/>
        </authorList>
    </citation>
    <scope>NUCLEOTIDE SEQUENCE</scope>
    <source>
        <strain evidence="1">20211129_DDA</strain>
        <tissue evidence="1">Liver</tissue>
    </source>
</reference>
<dbReference type="Proteomes" id="UP001066276">
    <property type="component" value="Chromosome 4_2"/>
</dbReference>
<keyword evidence="2" id="KW-1185">Reference proteome</keyword>
<protein>
    <submittedName>
        <fullName evidence="1">Uncharacterized protein</fullName>
    </submittedName>
</protein>
<dbReference type="EMBL" id="JANPWB010000008">
    <property type="protein sequence ID" value="KAJ1167304.1"/>
    <property type="molecule type" value="Genomic_DNA"/>
</dbReference>
<sequence>MKGKRVSCSGSVAAEPAQPWVVTPLPVSHPLFSVLKRRKGPYTDCSYLHLQTPKPPPQPQREERASNRLHRFLLRKQSLNIQNV</sequence>
<comment type="caution">
    <text evidence="1">The sequence shown here is derived from an EMBL/GenBank/DDBJ whole genome shotgun (WGS) entry which is preliminary data.</text>
</comment>
<dbReference type="AlphaFoldDB" id="A0AAV7STJ7"/>
<gene>
    <name evidence="1" type="ORF">NDU88_007696</name>
</gene>
<name>A0AAV7STJ7_PLEWA</name>
<evidence type="ECO:0000313" key="1">
    <source>
        <dbReference type="EMBL" id="KAJ1167304.1"/>
    </source>
</evidence>
<proteinExistence type="predicted"/>
<evidence type="ECO:0000313" key="2">
    <source>
        <dbReference type="Proteomes" id="UP001066276"/>
    </source>
</evidence>